<accession>A0A4Y9S620</accession>
<evidence type="ECO:0000313" key="2">
    <source>
        <dbReference type="Proteomes" id="UP000298438"/>
    </source>
</evidence>
<evidence type="ECO:0008006" key="3">
    <source>
        <dbReference type="Google" id="ProtNLM"/>
    </source>
</evidence>
<proteinExistence type="predicted"/>
<dbReference type="OrthoDB" id="8736156at2"/>
<gene>
    <name evidence="1" type="ORF">E4L96_16005</name>
</gene>
<dbReference type="AlphaFoldDB" id="A0A4Y9S620"/>
<evidence type="ECO:0000313" key="1">
    <source>
        <dbReference type="EMBL" id="TFW16648.1"/>
    </source>
</evidence>
<keyword evidence="2" id="KW-1185">Reference proteome</keyword>
<comment type="caution">
    <text evidence="1">The sequence shown here is derived from an EMBL/GenBank/DDBJ whole genome shotgun (WGS) entry which is preliminary data.</text>
</comment>
<dbReference type="RefSeq" id="WP_135208217.1">
    <property type="nucleotide sequence ID" value="NZ_SPVF01000205.1"/>
</dbReference>
<protein>
    <recommendedName>
        <fullName evidence="3">DUF1513 domain-containing protein</fullName>
    </recommendedName>
</protein>
<dbReference type="Proteomes" id="UP000298438">
    <property type="component" value="Unassembled WGS sequence"/>
</dbReference>
<dbReference type="EMBL" id="SPVF01000205">
    <property type="protein sequence ID" value="TFW16648.1"/>
    <property type="molecule type" value="Genomic_DNA"/>
</dbReference>
<reference evidence="1 2" key="1">
    <citation type="submission" date="2019-03" db="EMBL/GenBank/DDBJ databases">
        <title>Draft Genome Sequence of Massilia arenosa sp. nov., a Novel Massilia Species Isolated from a Sandy-loam Maize Soil.</title>
        <authorList>
            <person name="Raths R."/>
            <person name="Peta V."/>
            <person name="Bucking H."/>
        </authorList>
    </citation>
    <scope>NUCLEOTIDE SEQUENCE [LARGE SCALE GENOMIC DNA]</scope>
    <source>
        <strain evidence="1 2">MC02</strain>
    </source>
</reference>
<sequence length="409" mass="43452">MLKVRTTGAAWAALEETLQPIRDGHNAPRRSLLLANGARYQPAPEWCLIDFDVHPSGELSLVLVGDKNVALVRLDAAGRVLRQDVLDDPAHLTDPYYGDSASLGDPDAMHPYPTLDTARLAAQGDEVVLLLRNGHNAVVAYRLAQGEAGLRARWRTVVEPGAPIANVWLTGTHDPFGDLQHPWRVFMDVDAGGRVVVAAPVNYTGLRTAHGRHFAEPVPGGSGFGALVTVLDKDGTRLHTTLLDTARESQLTAVRWIGAETVVLAGRIRNNPAASSGWDGYVAQVRPFQRETGPIRSIDIDRGDVILDAAPLADGRLLVAGASGYEQNTAGASISESTQPVLAVLNADGTVQSRLAVPAGPRQTQVTSLAARGQHWLAAGLSNGPGTHSADANPAAILADGWVREFTVE</sequence>
<name>A0A4Y9S620_9BURK</name>
<organism evidence="1 2">
    <name type="scientific">Zemynaea arenosa</name>
    <dbReference type="NCBI Taxonomy" id="2561931"/>
    <lineage>
        <taxon>Bacteria</taxon>
        <taxon>Pseudomonadati</taxon>
        <taxon>Pseudomonadota</taxon>
        <taxon>Betaproteobacteria</taxon>
        <taxon>Burkholderiales</taxon>
        <taxon>Oxalobacteraceae</taxon>
        <taxon>Telluria group</taxon>
        <taxon>Zemynaea</taxon>
    </lineage>
</organism>